<evidence type="ECO:0000256" key="1">
    <source>
        <dbReference type="SAM" id="MobiDB-lite"/>
    </source>
</evidence>
<feature type="compositionally biased region" description="Basic and acidic residues" evidence="1">
    <location>
        <begin position="115"/>
        <end position="139"/>
    </location>
</feature>
<proteinExistence type="predicted"/>
<feature type="region of interest" description="Disordered" evidence="1">
    <location>
        <begin position="106"/>
        <end position="139"/>
    </location>
</feature>
<accession>A0ABD5RLM2</accession>
<keyword evidence="3" id="KW-1185">Reference proteome</keyword>
<comment type="caution">
    <text evidence="2">The sequence shown here is derived from an EMBL/GenBank/DDBJ whole genome shotgun (WGS) entry which is preliminary data.</text>
</comment>
<reference evidence="2 3" key="1">
    <citation type="journal article" date="2019" name="Int. J. Syst. Evol. Microbiol.">
        <title>The Global Catalogue of Microorganisms (GCM) 10K type strain sequencing project: providing services to taxonomists for standard genome sequencing and annotation.</title>
        <authorList>
            <consortium name="The Broad Institute Genomics Platform"/>
            <consortium name="The Broad Institute Genome Sequencing Center for Infectious Disease"/>
            <person name="Wu L."/>
            <person name="Ma J."/>
        </authorList>
    </citation>
    <scope>NUCLEOTIDE SEQUENCE [LARGE SCALE GENOMIC DNA]</scope>
    <source>
        <strain evidence="2 3">CGMCC 1.12543</strain>
    </source>
</reference>
<name>A0ABD5RLM2_9EURY</name>
<dbReference type="Proteomes" id="UP001596099">
    <property type="component" value="Unassembled WGS sequence"/>
</dbReference>
<protein>
    <submittedName>
        <fullName evidence="2">Uncharacterized protein</fullName>
    </submittedName>
</protein>
<dbReference type="AlphaFoldDB" id="A0ABD5RLM2"/>
<dbReference type="RefSeq" id="WP_247414160.1">
    <property type="nucleotide sequence ID" value="NZ_JALLGW010000001.1"/>
</dbReference>
<sequence>MVEYTDPDLSDAEREALHDLQLGIEKLYRGYGALLDWHHHVGSGMNYFAAAERQLREAGHTAFADELRDVHLPAGAVEDQWTYELVDVFRHGFLADVTAFEASVREDLADGGPHVTERRHQRERRERADGDAWRSGTEE</sequence>
<evidence type="ECO:0000313" key="2">
    <source>
        <dbReference type="EMBL" id="MFC5971252.1"/>
    </source>
</evidence>
<gene>
    <name evidence="2" type="ORF">ACFPYI_07895</name>
</gene>
<organism evidence="2 3">
    <name type="scientific">Halomarina salina</name>
    <dbReference type="NCBI Taxonomy" id="1872699"/>
    <lineage>
        <taxon>Archaea</taxon>
        <taxon>Methanobacteriati</taxon>
        <taxon>Methanobacteriota</taxon>
        <taxon>Stenosarchaea group</taxon>
        <taxon>Halobacteria</taxon>
        <taxon>Halobacteriales</taxon>
        <taxon>Natronomonadaceae</taxon>
        <taxon>Halomarina</taxon>
    </lineage>
</organism>
<evidence type="ECO:0000313" key="3">
    <source>
        <dbReference type="Proteomes" id="UP001596099"/>
    </source>
</evidence>
<dbReference type="EMBL" id="JBHSQH010000001">
    <property type="protein sequence ID" value="MFC5971252.1"/>
    <property type="molecule type" value="Genomic_DNA"/>
</dbReference>